<feature type="region of interest" description="Disordered" evidence="1">
    <location>
        <begin position="283"/>
        <end position="317"/>
    </location>
</feature>
<dbReference type="Proteomes" id="UP001202479">
    <property type="component" value="Unassembled WGS sequence"/>
</dbReference>
<protein>
    <submittedName>
        <fullName evidence="2">Uncharacterized protein</fullName>
    </submittedName>
</protein>
<accession>A0AAI9WXQ4</accession>
<comment type="caution">
    <text evidence="2">The sequence shown here is derived from an EMBL/GenBank/DDBJ whole genome shotgun (WGS) entry which is preliminary data.</text>
</comment>
<dbReference type="EMBL" id="JAHUZD010000106">
    <property type="protein sequence ID" value="KAI3404244.2"/>
    <property type="molecule type" value="Genomic_DNA"/>
</dbReference>
<dbReference type="AlphaFoldDB" id="A0AAI9WXQ4"/>
<proteinExistence type="predicted"/>
<gene>
    <name evidence="2" type="ORF">KGF56_003005</name>
</gene>
<reference evidence="2" key="1">
    <citation type="journal article" date="2022" name="DNA Res.">
        <title>Genome analysis of five recently described species of the CUG-Ser clade uncovers Candida theae as a new hybrid lineage with pathogenic potential in the Candida parapsilosis species complex.</title>
        <authorList>
            <person name="Mixao V."/>
            <person name="Del Olmo V."/>
            <person name="Hegedusova E."/>
            <person name="Saus E."/>
            <person name="Pryszcz L."/>
            <person name="Cillingova A."/>
            <person name="Nosek J."/>
            <person name="Gabaldon T."/>
        </authorList>
    </citation>
    <scope>NUCLEOTIDE SEQUENCE</scope>
    <source>
        <strain evidence="2">CBS 10844</strain>
    </source>
</reference>
<organism evidence="2 3">
    <name type="scientific">Candida oxycetoniae</name>
    <dbReference type="NCBI Taxonomy" id="497107"/>
    <lineage>
        <taxon>Eukaryota</taxon>
        <taxon>Fungi</taxon>
        <taxon>Dikarya</taxon>
        <taxon>Ascomycota</taxon>
        <taxon>Saccharomycotina</taxon>
        <taxon>Pichiomycetes</taxon>
        <taxon>Debaryomycetaceae</taxon>
        <taxon>Candida/Lodderomyces clade</taxon>
        <taxon>Candida</taxon>
    </lineage>
</organism>
<evidence type="ECO:0000256" key="1">
    <source>
        <dbReference type="SAM" id="MobiDB-lite"/>
    </source>
</evidence>
<evidence type="ECO:0000313" key="3">
    <source>
        <dbReference type="Proteomes" id="UP001202479"/>
    </source>
</evidence>
<feature type="region of interest" description="Disordered" evidence="1">
    <location>
        <begin position="225"/>
        <end position="249"/>
    </location>
</feature>
<keyword evidence="3" id="KW-1185">Reference proteome</keyword>
<sequence length="473" mass="54939">MVTVIPPKTVTHDLIQELPHPRYIYPLNIKIRLDIPLIIVYAKSWDRDDKSKTPGLLLVTDLSMCPTYTCVRKGLLPPKVLEYISKYKVWPQDHIFSIEMSPKQHQDLSDEFERISPQDPIFARMNFDIRVKNKTAIDGLTNSLRICDRFNINEVMSGVEREFVNLLDRYEKLRGRLELEQVVEYFNLRGFIKRNGGLKEEIENISQFPEFNEERDMGETQFIDLTDEEEEEGEEEKEEKEGEGGGRKEVVELNIESQIGELNNSCDSDSDIDVSASNLTESEIFTAPPPNSFVEQRSAPAPKEATPPSVPTSPLNNTSVYDGLSPRLFEKINTVNKLNQWSKKKTSHTGHQLVNFGPVKLVGMLPFKPFTIRPYRRTLQFAPFRIILEDDNKDTIFVEISNDEEVCHFFNLIEIEDVFEQDRVEKMYNDITRLLDKNSKVQLRLKLQTRQLIGRYQMHYWTFHSTLEEILSS</sequence>
<dbReference type="RefSeq" id="XP_049179989.1">
    <property type="nucleotide sequence ID" value="XM_049324294.1"/>
</dbReference>
<name>A0AAI9WXQ4_9ASCO</name>
<feature type="compositionally biased region" description="Basic and acidic residues" evidence="1">
    <location>
        <begin position="239"/>
        <end position="249"/>
    </location>
</feature>
<evidence type="ECO:0000313" key="2">
    <source>
        <dbReference type="EMBL" id="KAI3404244.2"/>
    </source>
</evidence>
<dbReference type="GeneID" id="73380622"/>
<feature type="compositionally biased region" description="Acidic residues" evidence="1">
    <location>
        <begin position="225"/>
        <end position="238"/>
    </location>
</feature>